<feature type="compositionally biased region" description="Polar residues" evidence="1">
    <location>
        <begin position="557"/>
        <end position="573"/>
    </location>
</feature>
<feature type="region of interest" description="Disordered" evidence="1">
    <location>
        <begin position="480"/>
        <end position="503"/>
    </location>
</feature>
<feature type="compositionally biased region" description="Low complexity" evidence="1">
    <location>
        <begin position="264"/>
        <end position="275"/>
    </location>
</feature>
<dbReference type="EMBL" id="JANBQD010000018">
    <property type="protein sequence ID" value="KAJ1993526.1"/>
    <property type="molecule type" value="Genomic_DNA"/>
</dbReference>
<evidence type="ECO:0000259" key="2">
    <source>
        <dbReference type="PROSITE" id="PS50217"/>
    </source>
</evidence>
<proteinExistence type="predicted"/>
<dbReference type="Proteomes" id="UP001151295">
    <property type="component" value="Unassembled WGS sequence"/>
</dbReference>
<feature type="region of interest" description="Disordered" evidence="1">
    <location>
        <begin position="327"/>
        <end position="356"/>
    </location>
</feature>
<feature type="compositionally biased region" description="Low complexity" evidence="1">
    <location>
        <begin position="301"/>
        <end position="310"/>
    </location>
</feature>
<feature type="compositionally biased region" description="Polar residues" evidence="1">
    <location>
        <begin position="288"/>
        <end position="298"/>
    </location>
</feature>
<dbReference type="Gene3D" id="1.20.5.170">
    <property type="match status" value="1"/>
</dbReference>
<keyword evidence="4" id="KW-1185">Reference proteome</keyword>
<evidence type="ECO:0000313" key="4">
    <source>
        <dbReference type="Proteomes" id="UP001151295"/>
    </source>
</evidence>
<evidence type="ECO:0000313" key="3">
    <source>
        <dbReference type="EMBL" id="KAJ1993526.1"/>
    </source>
</evidence>
<name>A0ABQ8PPW3_9FUNG</name>
<dbReference type="SUPFAM" id="SSF57959">
    <property type="entry name" value="Leucine zipper domain"/>
    <property type="match status" value="1"/>
</dbReference>
<feature type="compositionally biased region" description="Low complexity" evidence="1">
    <location>
        <begin position="69"/>
        <end position="89"/>
    </location>
</feature>
<gene>
    <name evidence="3" type="ORF">EDC05_002153</name>
</gene>
<dbReference type="CDD" id="cd14686">
    <property type="entry name" value="bZIP"/>
    <property type="match status" value="1"/>
</dbReference>
<feature type="compositionally biased region" description="Low complexity" evidence="1">
    <location>
        <begin position="414"/>
        <end position="437"/>
    </location>
</feature>
<protein>
    <recommendedName>
        <fullName evidence="2">BZIP domain-containing protein</fullName>
    </recommendedName>
</protein>
<dbReference type="PROSITE" id="PS00036">
    <property type="entry name" value="BZIP_BASIC"/>
    <property type="match status" value="1"/>
</dbReference>
<feature type="compositionally biased region" description="Low complexity" evidence="1">
    <location>
        <begin position="581"/>
        <end position="595"/>
    </location>
</feature>
<feature type="region of interest" description="Disordered" evidence="1">
    <location>
        <begin position="162"/>
        <end position="189"/>
    </location>
</feature>
<dbReference type="InterPro" id="IPR046347">
    <property type="entry name" value="bZIP_sf"/>
</dbReference>
<sequence length="655" mass="72748">MSDSGGKRKSDYQLPSIRSLTDGSLSSPNNQQPQFSSHEQQQRQRYQQQQLQQQQQRYTPHLHTLQDASQQHYSSQHQQHYSSQHQQHSAFSENQGYYHDRPPQHCYSSIPQRQQQSPRKQQQQTQQTQQRQEYYNPNYHHQYPLPQQQPSRYNDQISAPLSRHHHSLESAAHRSPAYTSHSPPADLERSNNAAGAQLYSTQHGYNMQYANEPSQSTMAGAGANAVPVDAGGMVHVPRPQHYHQGHHPPPPSHEDSATMPSSRQLYYQQQQQQLQHPQTMAHHHNHPSSHFAQSNPLPTYSGGASSRQSSAALRDDAYLIAHHPTPTNAVAQSYSPPRNYHPQPQQQQQYFQAPPPPPLHPGISHLSNGPIISPTSRIGNAIEHMSIGAMVTSTVSASANTVVAAPPAVPPQPSQGSASSNMASVLSVAPSPASRAALKTDSQSGASGNGDDQDKDADMDADGDADADADADADEALMKRRKRNAQSAARLRERRKNREQELTHSCKVLESQISQLENELDDEKRRAMTNLRSNSNSNPSSTTLNGSVSSDTKHSSIKSVKSWTKRQLTSQSDGLDDVTMGELEGSTENTSTNEESGPRKRSRPLRELDQVRLNELKSKVATLGMLNQKVCINLGVLRQEIQRISQAVILLRDKK</sequence>
<feature type="compositionally biased region" description="Low complexity" evidence="1">
    <location>
        <begin position="530"/>
        <end position="545"/>
    </location>
</feature>
<comment type="caution">
    <text evidence="3">The sequence shown here is derived from an EMBL/GenBank/DDBJ whole genome shotgun (WGS) entry which is preliminary data.</text>
</comment>
<feature type="compositionally biased region" description="Acidic residues" evidence="1">
    <location>
        <begin position="451"/>
        <end position="468"/>
    </location>
</feature>
<feature type="compositionally biased region" description="Polar residues" evidence="1">
    <location>
        <begin position="327"/>
        <end position="336"/>
    </location>
</feature>
<feature type="compositionally biased region" description="Low complexity" evidence="1">
    <location>
        <begin position="24"/>
        <end position="58"/>
    </location>
</feature>
<feature type="region of interest" description="Disordered" evidence="1">
    <location>
        <begin position="530"/>
        <end position="605"/>
    </location>
</feature>
<feature type="region of interest" description="Disordered" evidence="1">
    <location>
        <begin position="406"/>
        <end position="468"/>
    </location>
</feature>
<accession>A0ABQ8PPW3</accession>
<dbReference type="PROSITE" id="PS50217">
    <property type="entry name" value="BZIP"/>
    <property type="match status" value="1"/>
</dbReference>
<organism evidence="3 4">
    <name type="scientific">Coemansia umbellata</name>
    <dbReference type="NCBI Taxonomy" id="1424467"/>
    <lineage>
        <taxon>Eukaryota</taxon>
        <taxon>Fungi</taxon>
        <taxon>Fungi incertae sedis</taxon>
        <taxon>Zoopagomycota</taxon>
        <taxon>Kickxellomycotina</taxon>
        <taxon>Kickxellomycetes</taxon>
        <taxon>Kickxellales</taxon>
        <taxon>Kickxellaceae</taxon>
        <taxon>Coemansia</taxon>
    </lineage>
</organism>
<feature type="region of interest" description="Disordered" evidence="1">
    <location>
        <begin position="229"/>
        <end position="310"/>
    </location>
</feature>
<feature type="region of interest" description="Disordered" evidence="1">
    <location>
        <begin position="1"/>
        <end position="131"/>
    </location>
</feature>
<dbReference type="InterPro" id="IPR004827">
    <property type="entry name" value="bZIP"/>
</dbReference>
<feature type="compositionally biased region" description="Low complexity" evidence="1">
    <location>
        <begin position="342"/>
        <end position="352"/>
    </location>
</feature>
<feature type="compositionally biased region" description="Basic and acidic residues" evidence="1">
    <location>
        <begin position="1"/>
        <end position="11"/>
    </location>
</feature>
<evidence type="ECO:0000256" key="1">
    <source>
        <dbReference type="SAM" id="MobiDB-lite"/>
    </source>
</evidence>
<dbReference type="Pfam" id="PF07716">
    <property type="entry name" value="bZIP_2"/>
    <property type="match status" value="1"/>
</dbReference>
<feature type="compositionally biased region" description="Low complexity" evidence="1">
    <location>
        <begin position="111"/>
        <end position="131"/>
    </location>
</feature>
<feature type="domain" description="BZIP" evidence="2">
    <location>
        <begin position="474"/>
        <end position="526"/>
    </location>
</feature>
<reference evidence="3" key="1">
    <citation type="submission" date="2022-07" db="EMBL/GenBank/DDBJ databases">
        <title>Phylogenomic reconstructions and comparative analyses of Kickxellomycotina fungi.</title>
        <authorList>
            <person name="Reynolds N.K."/>
            <person name="Stajich J.E."/>
            <person name="Barry K."/>
            <person name="Grigoriev I.V."/>
            <person name="Crous P."/>
            <person name="Smith M.E."/>
        </authorList>
    </citation>
    <scope>NUCLEOTIDE SEQUENCE</scope>
    <source>
        <strain evidence="3">BCRC 34882</strain>
    </source>
</reference>